<feature type="region of interest" description="Disordered" evidence="1">
    <location>
        <begin position="1"/>
        <end position="21"/>
    </location>
</feature>
<proteinExistence type="predicted"/>
<dbReference type="Proteomes" id="UP000236732">
    <property type="component" value="Unassembled WGS sequence"/>
</dbReference>
<evidence type="ECO:0000256" key="2">
    <source>
        <dbReference type="SAM" id="Phobius"/>
    </source>
</evidence>
<keyword evidence="2" id="KW-0812">Transmembrane</keyword>
<sequence length="345" mass="37069">MIHQDTTTRGRRERPVPSGPLQEFAQGLRDLRWAAGNPSYRAMERKAGYSSSALSAAASGDRLPSLAVTKAYVGACGGDQDAWAGKWNTLRAELDNKTNDDEAFAGPAAPAHRPQRVRARARLNRRVIKLSALLVALGVTGLATAGAFRQDVLFRFLSTKDGETKQTTQTAQTAQTTRPTFTAVAGPSCPRDTMRSVRIDAMPGRDGWKDAGASGWTGAGCGDSFLFSELKAGTRGAARPRNAFQWRFTTGLRGPHQCTLTVYVPKSGLAGQRVWYTVSDGFDEEARTVGEFTLDQRMRQGQWVPAPVPLIITSGLVIVEITDTGRGNTTGNQAMAAGPARLSCP</sequence>
<gene>
    <name evidence="3" type="ORF">SAMN05444920_106297</name>
</gene>
<evidence type="ECO:0008006" key="5">
    <source>
        <dbReference type="Google" id="ProtNLM"/>
    </source>
</evidence>
<keyword evidence="2" id="KW-1133">Transmembrane helix</keyword>
<evidence type="ECO:0000313" key="4">
    <source>
        <dbReference type="Proteomes" id="UP000236732"/>
    </source>
</evidence>
<name>A0A1H6DVH0_9ACTN</name>
<organism evidence="3 4">
    <name type="scientific">Nonomuraea solani</name>
    <dbReference type="NCBI Taxonomy" id="1144553"/>
    <lineage>
        <taxon>Bacteria</taxon>
        <taxon>Bacillati</taxon>
        <taxon>Actinomycetota</taxon>
        <taxon>Actinomycetes</taxon>
        <taxon>Streptosporangiales</taxon>
        <taxon>Streptosporangiaceae</taxon>
        <taxon>Nonomuraea</taxon>
    </lineage>
</organism>
<keyword evidence="4" id="KW-1185">Reference proteome</keyword>
<keyword evidence="2" id="KW-0472">Membrane</keyword>
<feature type="compositionally biased region" description="Basic and acidic residues" evidence="1">
    <location>
        <begin position="1"/>
        <end position="15"/>
    </location>
</feature>
<protein>
    <recommendedName>
        <fullName evidence="5">Helix-turn-helix domain-containing protein</fullName>
    </recommendedName>
</protein>
<dbReference type="EMBL" id="FNVT01000006">
    <property type="protein sequence ID" value="SEG88743.1"/>
    <property type="molecule type" value="Genomic_DNA"/>
</dbReference>
<dbReference type="AlphaFoldDB" id="A0A1H6DVH0"/>
<reference evidence="3 4" key="1">
    <citation type="submission" date="2016-10" db="EMBL/GenBank/DDBJ databases">
        <authorList>
            <person name="de Groot N.N."/>
        </authorList>
    </citation>
    <scope>NUCLEOTIDE SEQUENCE [LARGE SCALE GENOMIC DNA]</scope>
    <source>
        <strain evidence="3 4">CGMCC 4.7037</strain>
    </source>
</reference>
<evidence type="ECO:0000313" key="3">
    <source>
        <dbReference type="EMBL" id="SEG88743.1"/>
    </source>
</evidence>
<feature type="transmembrane region" description="Helical" evidence="2">
    <location>
        <begin position="127"/>
        <end position="148"/>
    </location>
</feature>
<evidence type="ECO:0000256" key="1">
    <source>
        <dbReference type="SAM" id="MobiDB-lite"/>
    </source>
</evidence>
<accession>A0A1H6DVH0</accession>